<evidence type="ECO:0000313" key="1">
    <source>
        <dbReference type="EMBL" id="KAL2532051.1"/>
    </source>
</evidence>
<proteinExistence type="predicted"/>
<evidence type="ECO:0000313" key="2">
    <source>
        <dbReference type="Proteomes" id="UP001604336"/>
    </source>
</evidence>
<dbReference type="EMBL" id="JBFOLK010000002">
    <property type="protein sequence ID" value="KAL2532051.1"/>
    <property type="molecule type" value="Genomic_DNA"/>
</dbReference>
<gene>
    <name evidence="1" type="ORF">Adt_05402</name>
</gene>
<reference evidence="2" key="1">
    <citation type="submission" date="2024-07" db="EMBL/GenBank/DDBJ databases">
        <title>Two chromosome-level genome assemblies of Korean endemic species Abeliophyllum distichum and Forsythia ovata (Oleaceae).</title>
        <authorList>
            <person name="Jang H."/>
        </authorList>
    </citation>
    <scope>NUCLEOTIDE SEQUENCE [LARGE SCALE GENOMIC DNA]</scope>
</reference>
<keyword evidence="2" id="KW-1185">Reference proteome</keyword>
<dbReference type="AlphaFoldDB" id="A0ABD1V3Z6"/>
<accession>A0ABD1V3Z6</accession>
<name>A0ABD1V3Z6_9LAMI</name>
<dbReference type="Proteomes" id="UP001604336">
    <property type="component" value="Unassembled WGS sequence"/>
</dbReference>
<organism evidence="1 2">
    <name type="scientific">Abeliophyllum distichum</name>
    <dbReference type="NCBI Taxonomy" id="126358"/>
    <lineage>
        <taxon>Eukaryota</taxon>
        <taxon>Viridiplantae</taxon>
        <taxon>Streptophyta</taxon>
        <taxon>Embryophyta</taxon>
        <taxon>Tracheophyta</taxon>
        <taxon>Spermatophyta</taxon>
        <taxon>Magnoliopsida</taxon>
        <taxon>eudicotyledons</taxon>
        <taxon>Gunneridae</taxon>
        <taxon>Pentapetalae</taxon>
        <taxon>asterids</taxon>
        <taxon>lamiids</taxon>
        <taxon>Lamiales</taxon>
        <taxon>Oleaceae</taxon>
        <taxon>Forsythieae</taxon>
        <taxon>Abeliophyllum</taxon>
    </lineage>
</organism>
<protein>
    <submittedName>
        <fullName evidence="1">Uncharacterized protein</fullName>
    </submittedName>
</protein>
<sequence length="110" mass="12172">MGPRTLHPLPAKCAIFVYPSEKAVEEVTVREQLQLAEVNLARGFVLAKELFSAFKSFDVEEAQSKKLAEDLKAMGLEKVQLESDKRVPSVQARFGHDEGGLIRGPSMRSS</sequence>
<comment type="caution">
    <text evidence="1">The sequence shown here is derived from an EMBL/GenBank/DDBJ whole genome shotgun (WGS) entry which is preliminary data.</text>
</comment>